<evidence type="ECO:0000313" key="6">
    <source>
        <dbReference type="EMBL" id="EEF59204.1"/>
    </source>
</evidence>
<dbReference type="RefSeq" id="WP_007416786.1">
    <property type="nucleotide sequence ID" value="NZ_ABOX02000031.1"/>
</dbReference>
<dbReference type="InterPro" id="IPR016160">
    <property type="entry name" value="Ald_DH_CS_CYS"/>
</dbReference>
<dbReference type="InterPro" id="IPR016162">
    <property type="entry name" value="Ald_DH_N"/>
</dbReference>
<gene>
    <name evidence="6" type="ORF">Cflav_PD2409</name>
</gene>
<feature type="active site" evidence="3">
    <location>
        <position position="249"/>
    </location>
</feature>
<dbReference type="Gene3D" id="3.40.605.10">
    <property type="entry name" value="Aldehyde Dehydrogenase, Chain A, domain 1"/>
    <property type="match status" value="1"/>
</dbReference>
<dbReference type="AlphaFoldDB" id="B9XLU7"/>
<dbReference type="STRING" id="320771.Cflav_PD2409"/>
<evidence type="ECO:0000259" key="5">
    <source>
        <dbReference type="Pfam" id="PF00171"/>
    </source>
</evidence>
<dbReference type="InterPro" id="IPR029510">
    <property type="entry name" value="Ald_DH_CS_GLU"/>
</dbReference>
<dbReference type="PANTHER" id="PTHR11699">
    <property type="entry name" value="ALDEHYDE DEHYDROGENASE-RELATED"/>
    <property type="match status" value="1"/>
</dbReference>
<dbReference type="Proteomes" id="UP000003688">
    <property type="component" value="Unassembled WGS sequence"/>
</dbReference>
<dbReference type="SUPFAM" id="SSF53720">
    <property type="entry name" value="ALDH-like"/>
    <property type="match status" value="1"/>
</dbReference>
<dbReference type="InterPro" id="IPR016163">
    <property type="entry name" value="Ald_DH_C"/>
</dbReference>
<name>B9XLU7_PEDPL</name>
<dbReference type="FunFam" id="3.40.605.10:FF:000007">
    <property type="entry name" value="NAD/NADP-dependent betaine aldehyde dehydrogenase"/>
    <property type="match status" value="1"/>
</dbReference>
<dbReference type="Gene3D" id="3.40.309.10">
    <property type="entry name" value="Aldehyde Dehydrogenase, Chain A, domain 2"/>
    <property type="match status" value="1"/>
</dbReference>
<evidence type="ECO:0000256" key="2">
    <source>
        <dbReference type="ARBA" id="ARBA00023002"/>
    </source>
</evidence>
<evidence type="ECO:0000313" key="7">
    <source>
        <dbReference type="Proteomes" id="UP000003688"/>
    </source>
</evidence>
<dbReference type="FunFam" id="3.40.309.10:FF:000012">
    <property type="entry name" value="Betaine aldehyde dehydrogenase"/>
    <property type="match status" value="1"/>
</dbReference>
<keyword evidence="7" id="KW-1185">Reference proteome</keyword>
<organism evidence="6 7">
    <name type="scientific">Pedosphaera parvula (strain Ellin514)</name>
    <dbReference type="NCBI Taxonomy" id="320771"/>
    <lineage>
        <taxon>Bacteria</taxon>
        <taxon>Pseudomonadati</taxon>
        <taxon>Verrucomicrobiota</taxon>
        <taxon>Pedosphaerae</taxon>
        <taxon>Pedosphaerales</taxon>
        <taxon>Pedosphaeraceae</taxon>
        <taxon>Pedosphaera</taxon>
    </lineage>
</organism>
<comment type="caution">
    <text evidence="6">The sequence shown here is derived from an EMBL/GenBank/DDBJ whole genome shotgun (WGS) entry which is preliminary data.</text>
</comment>
<proteinExistence type="inferred from homology"/>
<dbReference type="EMBL" id="ABOX02000031">
    <property type="protein sequence ID" value="EEF59204.1"/>
    <property type="molecule type" value="Genomic_DNA"/>
</dbReference>
<reference evidence="6 7" key="1">
    <citation type="journal article" date="2011" name="J. Bacteriol.">
        <title>Genome sequence of 'Pedosphaera parvula' Ellin514, an aerobic Verrucomicrobial isolate from pasture soil.</title>
        <authorList>
            <person name="Kant R."/>
            <person name="van Passel M.W."/>
            <person name="Sangwan P."/>
            <person name="Palva A."/>
            <person name="Lucas S."/>
            <person name="Copeland A."/>
            <person name="Lapidus A."/>
            <person name="Glavina Del Rio T."/>
            <person name="Dalin E."/>
            <person name="Tice H."/>
            <person name="Bruce D."/>
            <person name="Goodwin L."/>
            <person name="Pitluck S."/>
            <person name="Chertkov O."/>
            <person name="Larimer F.W."/>
            <person name="Land M.L."/>
            <person name="Hauser L."/>
            <person name="Brettin T.S."/>
            <person name="Detter J.C."/>
            <person name="Han S."/>
            <person name="de Vos W.M."/>
            <person name="Janssen P.H."/>
            <person name="Smidt H."/>
        </authorList>
    </citation>
    <scope>NUCLEOTIDE SEQUENCE [LARGE SCALE GENOMIC DNA]</scope>
    <source>
        <strain evidence="6 7">Ellin514</strain>
    </source>
</reference>
<dbReference type="PROSITE" id="PS00687">
    <property type="entry name" value="ALDEHYDE_DEHYDR_GLU"/>
    <property type="match status" value="1"/>
</dbReference>
<dbReference type="GO" id="GO:0008802">
    <property type="term" value="F:betaine-aldehyde dehydrogenase (NAD+) activity"/>
    <property type="evidence" value="ECO:0007669"/>
    <property type="project" value="UniProtKB-EC"/>
</dbReference>
<dbReference type="PROSITE" id="PS00070">
    <property type="entry name" value="ALDEHYDE_DEHYDR_CYS"/>
    <property type="match status" value="1"/>
</dbReference>
<dbReference type="Pfam" id="PF00171">
    <property type="entry name" value="Aldedh"/>
    <property type="match status" value="1"/>
</dbReference>
<protein>
    <submittedName>
        <fullName evidence="6">Betaine-aldehyde dehydrogenase</fullName>
        <ecNumber evidence="6">1.2.1.8</ecNumber>
    </submittedName>
</protein>
<dbReference type="InterPro" id="IPR016161">
    <property type="entry name" value="Ald_DH/histidinol_DH"/>
</dbReference>
<keyword evidence="2 4" id="KW-0560">Oxidoreductase</keyword>
<sequence length="476" mass="51799">MQFPTKLIIDGKAVEPTGGRMTAVINPATEEAFCEVASGSVQDVDTAVQGAQRTFEQSWRDYTPGKRAEVMFQIARVLREHAEELSQLESLSIGKPIADARDEIAMGARTFEYYAGAISRFGGQTIPVARGGFDFTLRQPMGVVAAIVPWNFPFPIATWKVAPALAAGNCVVLKPARQSPLTALRMGELALEAGLPTGALQVLSGSGQEIGDALVQHPLIRKISFTGSTEVGSHIMQLAGRDIKRISLELGGKSPNIVFADADLEKAATSSPMSVFANTGQDCCARSRVFVERSVYEKFVELFVQETRKLVVDEPAKVETQIGPMVSKQQRESVEGYLQTVKSPRHKILCGGDRPARKGYYLNPAVVLGCETSDKIWREEVFGPVVCIRPFDKEEEMLAEVNDSPYGLSGSIWTNDLKKALRVSRRVESGVLSVNCHNSLHLEAPFGGFKQSGLGRDLGMAAMEGCTELKNIYIAE</sequence>
<feature type="domain" description="Aldehyde dehydrogenase" evidence="5">
    <location>
        <begin position="20"/>
        <end position="472"/>
    </location>
</feature>
<evidence type="ECO:0000256" key="4">
    <source>
        <dbReference type="RuleBase" id="RU003345"/>
    </source>
</evidence>
<comment type="similarity">
    <text evidence="1 4">Belongs to the aldehyde dehydrogenase family.</text>
</comment>
<evidence type="ECO:0000256" key="3">
    <source>
        <dbReference type="PROSITE-ProRule" id="PRU10007"/>
    </source>
</evidence>
<evidence type="ECO:0000256" key="1">
    <source>
        <dbReference type="ARBA" id="ARBA00009986"/>
    </source>
</evidence>
<accession>B9XLU7</accession>
<dbReference type="InterPro" id="IPR015590">
    <property type="entry name" value="Aldehyde_DH_dom"/>
</dbReference>
<dbReference type="EC" id="1.2.1.8" evidence="6"/>